<evidence type="ECO:0008006" key="3">
    <source>
        <dbReference type="Google" id="ProtNLM"/>
    </source>
</evidence>
<dbReference type="EMBL" id="KV448762">
    <property type="protein sequence ID" value="OAX33474.1"/>
    <property type="molecule type" value="Genomic_DNA"/>
</dbReference>
<sequence>MPDFPPPGVYHIKSLELDCYAGILKDQNVLRGGPAPNMWHLSYTNFSAGLCVFSEVDGQGSGSLGVYDDRNNMPVYRVDISQIWVLKKTDVGIAICKVVDDKTYAWYLGKKDEPVVIEDSTPLQSWVFLGPLNA</sequence>
<name>A0A1B7MLI6_9AGAM</name>
<keyword evidence="2" id="KW-1185">Reference proteome</keyword>
<evidence type="ECO:0000313" key="2">
    <source>
        <dbReference type="Proteomes" id="UP000092154"/>
    </source>
</evidence>
<dbReference type="OrthoDB" id="10269284at2759"/>
<protein>
    <recommendedName>
        <fullName evidence="3">Ricin B lectin domain-containing protein</fullName>
    </recommendedName>
</protein>
<gene>
    <name evidence="1" type="ORF">K503DRAFT_804335</name>
</gene>
<accession>A0A1B7MLI6</accession>
<proteinExistence type="predicted"/>
<dbReference type="InParanoid" id="A0A1B7MLI6"/>
<reference evidence="1 2" key="1">
    <citation type="submission" date="2016-06" db="EMBL/GenBank/DDBJ databases">
        <title>Comparative genomics of the ectomycorrhizal sister species Rhizopogon vinicolor and Rhizopogon vesiculosus (Basidiomycota: Boletales) reveals a divergence of the mating type B locus.</title>
        <authorList>
            <consortium name="DOE Joint Genome Institute"/>
            <person name="Mujic A.B."/>
            <person name="Kuo A."/>
            <person name="Tritt A."/>
            <person name="Lipzen A."/>
            <person name="Chen C."/>
            <person name="Johnson J."/>
            <person name="Sharma A."/>
            <person name="Barry K."/>
            <person name="Grigoriev I.V."/>
            <person name="Spatafora J.W."/>
        </authorList>
    </citation>
    <scope>NUCLEOTIDE SEQUENCE [LARGE SCALE GENOMIC DNA]</scope>
    <source>
        <strain evidence="1 2">AM-OR11-026</strain>
    </source>
</reference>
<dbReference type="Proteomes" id="UP000092154">
    <property type="component" value="Unassembled WGS sequence"/>
</dbReference>
<organism evidence="1 2">
    <name type="scientific">Rhizopogon vinicolor AM-OR11-026</name>
    <dbReference type="NCBI Taxonomy" id="1314800"/>
    <lineage>
        <taxon>Eukaryota</taxon>
        <taxon>Fungi</taxon>
        <taxon>Dikarya</taxon>
        <taxon>Basidiomycota</taxon>
        <taxon>Agaricomycotina</taxon>
        <taxon>Agaricomycetes</taxon>
        <taxon>Agaricomycetidae</taxon>
        <taxon>Boletales</taxon>
        <taxon>Suillineae</taxon>
        <taxon>Rhizopogonaceae</taxon>
        <taxon>Rhizopogon</taxon>
    </lineage>
</organism>
<evidence type="ECO:0000313" key="1">
    <source>
        <dbReference type="EMBL" id="OAX33474.1"/>
    </source>
</evidence>
<dbReference type="AlphaFoldDB" id="A0A1B7MLI6"/>